<name>A0A2S6NJL5_RHOGL</name>
<protein>
    <submittedName>
        <fullName evidence="1">Uncharacterized protein</fullName>
    </submittedName>
</protein>
<organism evidence="1 2">
    <name type="scientific">Rhodopila globiformis</name>
    <name type="common">Rhodopseudomonas globiformis</name>
    <dbReference type="NCBI Taxonomy" id="1071"/>
    <lineage>
        <taxon>Bacteria</taxon>
        <taxon>Pseudomonadati</taxon>
        <taxon>Pseudomonadota</taxon>
        <taxon>Alphaproteobacteria</taxon>
        <taxon>Acetobacterales</taxon>
        <taxon>Acetobacteraceae</taxon>
        <taxon>Rhodopila</taxon>
    </lineage>
</organism>
<gene>
    <name evidence="1" type="ORF">CCS01_08545</name>
</gene>
<dbReference type="EMBL" id="NHRY01000078">
    <property type="protein sequence ID" value="PPQ35092.1"/>
    <property type="molecule type" value="Genomic_DNA"/>
</dbReference>
<dbReference type="AlphaFoldDB" id="A0A2S6NJL5"/>
<evidence type="ECO:0000313" key="1">
    <source>
        <dbReference type="EMBL" id="PPQ35092.1"/>
    </source>
</evidence>
<reference evidence="1 2" key="1">
    <citation type="journal article" date="2018" name="Arch. Microbiol.">
        <title>New insights into the metabolic potential of the phototrophic purple bacterium Rhodopila globiformis DSM 161(T) from its draft genome sequence and evidence for a vanadium-dependent nitrogenase.</title>
        <authorList>
            <person name="Imhoff J.F."/>
            <person name="Rahn T."/>
            <person name="Kunzel S."/>
            <person name="Neulinger S.C."/>
        </authorList>
    </citation>
    <scope>NUCLEOTIDE SEQUENCE [LARGE SCALE GENOMIC DNA]</scope>
    <source>
        <strain evidence="1 2">DSM 161</strain>
    </source>
</reference>
<evidence type="ECO:0000313" key="2">
    <source>
        <dbReference type="Proteomes" id="UP000239724"/>
    </source>
</evidence>
<proteinExistence type="predicted"/>
<keyword evidence="2" id="KW-1185">Reference proteome</keyword>
<accession>A0A2S6NJL5</accession>
<dbReference type="Proteomes" id="UP000239724">
    <property type="component" value="Unassembled WGS sequence"/>
</dbReference>
<sequence>MRRLMQRRSVSRRPLSNVELDLPVHRVIRLCVDLNVWVRYLRASVRPSERQTAAQAIVEAVQAGRCTAGAIQVVVSHTMLSRLEDVLVKLGYGPGDASAFCSNIGTMSRRGPAGVAPHVVLGGGVASTAEATMPIYNPYDPSVVPPRAGDEDGRVLDTAIAGRAHILATFNFKDFQSPNVAVIEPGRMQVYRAAHHRVAIVHADTCAEFLRTGTLPSADVHPTSGHTL</sequence>
<comment type="caution">
    <text evidence="1">The sequence shown here is derived from an EMBL/GenBank/DDBJ whole genome shotgun (WGS) entry which is preliminary data.</text>
</comment>